<protein>
    <submittedName>
        <fullName evidence="1">Uncharacterized protein</fullName>
    </submittedName>
</protein>
<name>A0A6V8K3F4_9ACTN</name>
<reference evidence="1 2" key="2">
    <citation type="submission" date="2020-03" db="EMBL/GenBank/DDBJ databases">
        <authorList>
            <person name="Ichikawa N."/>
            <person name="Kimura A."/>
            <person name="Kitahashi Y."/>
            <person name="Uohara A."/>
        </authorList>
    </citation>
    <scope>NUCLEOTIDE SEQUENCE [LARGE SCALE GENOMIC DNA]</scope>
    <source>
        <strain evidence="1 2">NBRC 108639</strain>
    </source>
</reference>
<dbReference type="Proteomes" id="UP000482800">
    <property type="component" value="Unassembled WGS sequence"/>
</dbReference>
<reference evidence="1 2" key="1">
    <citation type="submission" date="2020-03" db="EMBL/GenBank/DDBJ databases">
        <title>Whole genome shotgun sequence of Phytohabitans houttuyneae NBRC 108639.</title>
        <authorList>
            <person name="Komaki H."/>
            <person name="Tamura T."/>
        </authorList>
    </citation>
    <scope>NUCLEOTIDE SEQUENCE [LARGE SCALE GENOMIC DNA]</scope>
    <source>
        <strain evidence="1 2">NBRC 108639</strain>
    </source>
</reference>
<comment type="caution">
    <text evidence="1">The sequence shown here is derived from an EMBL/GenBank/DDBJ whole genome shotgun (WGS) entry which is preliminary data.</text>
</comment>
<evidence type="ECO:0000313" key="1">
    <source>
        <dbReference type="EMBL" id="GFJ76327.1"/>
    </source>
</evidence>
<dbReference type="SUPFAM" id="SSF51445">
    <property type="entry name" value="(Trans)glycosidases"/>
    <property type="match status" value="1"/>
</dbReference>
<organism evidence="1 2">
    <name type="scientific">Phytohabitans houttuyneae</name>
    <dbReference type="NCBI Taxonomy" id="1076126"/>
    <lineage>
        <taxon>Bacteria</taxon>
        <taxon>Bacillati</taxon>
        <taxon>Actinomycetota</taxon>
        <taxon>Actinomycetes</taxon>
        <taxon>Micromonosporales</taxon>
        <taxon>Micromonosporaceae</taxon>
    </lineage>
</organism>
<dbReference type="AlphaFoldDB" id="A0A6V8K3F4"/>
<sequence length="65" mass="7458">MEHPAAGDFNAGWVRTFQRVRARDTLTPIVGPSTATYNESWMRSFLTHARNTNTLPDIICWHGER</sequence>
<gene>
    <name evidence="1" type="ORF">Phou_005070</name>
</gene>
<proteinExistence type="predicted"/>
<evidence type="ECO:0000313" key="2">
    <source>
        <dbReference type="Proteomes" id="UP000482800"/>
    </source>
</evidence>
<dbReference type="RefSeq" id="WP_178134952.1">
    <property type="nucleotide sequence ID" value="NZ_BLPF01000001.1"/>
</dbReference>
<keyword evidence="2" id="KW-1185">Reference proteome</keyword>
<dbReference type="InterPro" id="IPR017853">
    <property type="entry name" value="GH"/>
</dbReference>
<dbReference type="Gene3D" id="3.20.20.80">
    <property type="entry name" value="Glycosidases"/>
    <property type="match status" value="1"/>
</dbReference>
<dbReference type="EMBL" id="BLPF01000001">
    <property type="protein sequence ID" value="GFJ76327.1"/>
    <property type="molecule type" value="Genomic_DNA"/>
</dbReference>
<accession>A0A6V8K3F4</accession>